<dbReference type="AlphaFoldDB" id="F0F9U9"/>
<dbReference type="Proteomes" id="UP000005697">
    <property type="component" value="Unassembled WGS sequence"/>
</dbReference>
<accession>F0F9U9</accession>
<evidence type="ECO:0000313" key="1">
    <source>
        <dbReference type="EMBL" id="EGC19115.1"/>
    </source>
</evidence>
<dbReference type="HOGENOM" id="CLU_2331369_0_0_10"/>
<evidence type="ECO:0000313" key="2">
    <source>
        <dbReference type="Proteomes" id="UP000005697"/>
    </source>
</evidence>
<reference evidence="1 2" key="1">
    <citation type="submission" date="2011-01" db="EMBL/GenBank/DDBJ databases">
        <authorList>
            <person name="Muzny D."/>
            <person name="Qin X."/>
            <person name="Deng J."/>
            <person name="Jiang H."/>
            <person name="Liu Y."/>
            <person name="Qu J."/>
            <person name="Song X.-Z."/>
            <person name="Zhang L."/>
            <person name="Thornton R."/>
            <person name="Coyle M."/>
            <person name="Francisco L."/>
            <person name="Jackson L."/>
            <person name="Javaid M."/>
            <person name="Korchina V."/>
            <person name="Kovar C."/>
            <person name="Mata R."/>
            <person name="Mathew T."/>
            <person name="Ngo R."/>
            <person name="Nguyen L."/>
            <person name="Nguyen N."/>
            <person name="Okwuonu G."/>
            <person name="Ongeri F."/>
            <person name="Pham C."/>
            <person name="Simmons D."/>
            <person name="Wilczek-Boney K."/>
            <person name="Hale W."/>
            <person name="Jakkamsetti A."/>
            <person name="Pham P."/>
            <person name="Ruth R."/>
            <person name="San Lucas F."/>
            <person name="Warren J."/>
            <person name="Zhang J."/>
            <person name="Zhao Z."/>
            <person name="Zhou C."/>
            <person name="Zhu D."/>
            <person name="Lee S."/>
            <person name="Bess C."/>
            <person name="Blankenburg K."/>
            <person name="Forbes L."/>
            <person name="Fu Q."/>
            <person name="Gubbala S."/>
            <person name="Hirani K."/>
            <person name="Jayaseelan J.C."/>
            <person name="Lara F."/>
            <person name="Munidasa M."/>
            <person name="Palculict T."/>
            <person name="Patil S."/>
            <person name="Pu L.-L."/>
            <person name="Saada N."/>
            <person name="Tang L."/>
            <person name="Weissenberger G."/>
            <person name="Zhu Y."/>
            <person name="Hemphill L."/>
            <person name="Shang Y."/>
            <person name="Youmans B."/>
            <person name="Ayvaz T."/>
            <person name="Ross M."/>
            <person name="Santibanez J."/>
            <person name="Aqrawi P."/>
            <person name="Gross S."/>
            <person name="Joshi V."/>
            <person name="Fowler G."/>
            <person name="Nazareth L."/>
            <person name="Reid J."/>
            <person name="Worley K."/>
            <person name="Petrosino J."/>
            <person name="Highlander S."/>
            <person name="Gibbs R."/>
        </authorList>
    </citation>
    <scope>NUCLEOTIDE SEQUENCE [LARGE SCALE GENOMIC DNA]</scope>
    <source>
        <strain evidence="1 2">DSM 16608</strain>
    </source>
</reference>
<sequence>MFLFYDVNNVFVLQTGLIPNFDGAKIERISVIPKYCERNCKYLDGIKIENPGSAAPPFLLSQAFPAGAARRRTARVRPLFSHLTSTYSSDMYSWTPMT</sequence>
<name>F0F9U9_9BACT</name>
<gene>
    <name evidence="1" type="ORF">HMPREF9141_2366</name>
</gene>
<keyword evidence="2" id="KW-1185">Reference proteome</keyword>
<comment type="caution">
    <text evidence="1">The sequence shown here is derived from an EMBL/GenBank/DDBJ whole genome shotgun (WGS) entry which is preliminary data.</text>
</comment>
<organism evidence="1 2">
    <name type="scientific">Prevotella multiformis DSM 16608</name>
    <dbReference type="NCBI Taxonomy" id="888743"/>
    <lineage>
        <taxon>Bacteria</taxon>
        <taxon>Pseudomonadati</taxon>
        <taxon>Bacteroidota</taxon>
        <taxon>Bacteroidia</taxon>
        <taxon>Bacteroidales</taxon>
        <taxon>Prevotellaceae</taxon>
        <taxon>Prevotella</taxon>
    </lineage>
</organism>
<proteinExistence type="predicted"/>
<protein>
    <submittedName>
        <fullName evidence="1">Uncharacterized protein</fullName>
    </submittedName>
</protein>
<dbReference type="EMBL" id="AEWX01000034">
    <property type="protein sequence ID" value="EGC19115.1"/>
    <property type="molecule type" value="Genomic_DNA"/>
</dbReference>